<name>A0ABR5AVR7_BACBA</name>
<evidence type="ECO:0000259" key="10">
    <source>
        <dbReference type="PROSITE" id="PS50885"/>
    </source>
</evidence>
<dbReference type="Pfam" id="PF00015">
    <property type="entry name" value="MCPsignal"/>
    <property type="match status" value="1"/>
</dbReference>
<dbReference type="SUPFAM" id="SSF58104">
    <property type="entry name" value="Methyl-accepting chemotaxis protein (MCP) signaling domain"/>
    <property type="match status" value="1"/>
</dbReference>
<feature type="domain" description="HAMP" evidence="10">
    <location>
        <begin position="212"/>
        <end position="270"/>
    </location>
</feature>
<dbReference type="PRINTS" id="PR00260">
    <property type="entry name" value="CHEMTRNSDUCR"/>
</dbReference>
<keyword evidence="8" id="KW-1133">Transmembrane helix</keyword>
<keyword evidence="4 6" id="KW-0807">Transducer</keyword>
<keyword evidence="12" id="KW-1185">Reference proteome</keyword>
<evidence type="ECO:0000256" key="5">
    <source>
        <dbReference type="ARBA" id="ARBA00029447"/>
    </source>
</evidence>
<dbReference type="SMART" id="SM00283">
    <property type="entry name" value="MA"/>
    <property type="match status" value="1"/>
</dbReference>
<evidence type="ECO:0000313" key="12">
    <source>
        <dbReference type="Proteomes" id="UP000031982"/>
    </source>
</evidence>
<comment type="similarity">
    <text evidence="5">Belongs to the methyl-accepting chemotaxis (MCP) protein family.</text>
</comment>
<evidence type="ECO:0000256" key="7">
    <source>
        <dbReference type="SAM" id="Coils"/>
    </source>
</evidence>
<feature type="domain" description="Methyl-accepting transducer" evidence="9">
    <location>
        <begin position="289"/>
        <end position="525"/>
    </location>
</feature>
<accession>A0ABR5AVR7</accession>
<reference evidence="11 12" key="1">
    <citation type="submission" date="2015-01" db="EMBL/GenBank/DDBJ databases">
        <title>Genome Assembly of Bacillus badius MTCC 1458.</title>
        <authorList>
            <person name="Verma A."/>
            <person name="Khatri I."/>
            <person name="Mual P."/>
            <person name="Subramanian S."/>
            <person name="Krishnamurthi S."/>
        </authorList>
    </citation>
    <scope>NUCLEOTIDE SEQUENCE [LARGE SCALE GENOMIC DNA]</scope>
    <source>
        <strain evidence="11 12">MTCC 1458</strain>
    </source>
</reference>
<dbReference type="InterPro" id="IPR004090">
    <property type="entry name" value="Chemotax_Me-accpt_rcpt"/>
</dbReference>
<evidence type="ECO:0000256" key="6">
    <source>
        <dbReference type="PROSITE-ProRule" id="PRU00284"/>
    </source>
</evidence>
<keyword evidence="8" id="KW-0812">Transmembrane</keyword>
<feature type="transmembrane region" description="Helical" evidence="8">
    <location>
        <begin position="189"/>
        <end position="211"/>
    </location>
</feature>
<evidence type="ECO:0000256" key="1">
    <source>
        <dbReference type="ARBA" id="ARBA00004236"/>
    </source>
</evidence>
<dbReference type="EMBL" id="JXLP01000005">
    <property type="protein sequence ID" value="KIL78837.1"/>
    <property type="molecule type" value="Genomic_DNA"/>
</dbReference>
<keyword evidence="7" id="KW-0175">Coiled coil</keyword>
<dbReference type="Gene3D" id="6.10.340.10">
    <property type="match status" value="1"/>
</dbReference>
<comment type="subcellular location">
    <subcellularLocation>
        <location evidence="1">Cell membrane</location>
    </subcellularLocation>
</comment>
<keyword evidence="3 8" id="KW-0472">Membrane</keyword>
<evidence type="ECO:0000256" key="3">
    <source>
        <dbReference type="ARBA" id="ARBA00023136"/>
    </source>
</evidence>
<dbReference type="Proteomes" id="UP000031982">
    <property type="component" value="Unassembled WGS sequence"/>
</dbReference>
<protein>
    <submittedName>
        <fullName evidence="11">Methyl-accepting chemotaxis protein I</fullName>
    </submittedName>
</protein>
<dbReference type="InterPro" id="IPR004089">
    <property type="entry name" value="MCPsignal_dom"/>
</dbReference>
<evidence type="ECO:0000256" key="8">
    <source>
        <dbReference type="SAM" id="Phobius"/>
    </source>
</evidence>
<organism evidence="11 12">
    <name type="scientific">Bacillus badius</name>
    <dbReference type="NCBI Taxonomy" id="1455"/>
    <lineage>
        <taxon>Bacteria</taxon>
        <taxon>Bacillati</taxon>
        <taxon>Bacillota</taxon>
        <taxon>Bacilli</taxon>
        <taxon>Bacillales</taxon>
        <taxon>Bacillaceae</taxon>
        <taxon>Pseudobacillus</taxon>
    </lineage>
</organism>
<gene>
    <name evidence="11" type="ORF">SD77_3638</name>
</gene>
<dbReference type="PROSITE" id="PS50111">
    <property type="entry name" value="CHEMOTAXIS_TRANSDUC_2"/>
    <property type="match status" value="1"/>
</dbReference>
<feature type="coiled-coil region" evidence="7">
    <location>
        <begin position="276"/>
        <end position="303"/>
    </location>
</feature>
<dbReference type="PANTHER" id="PTHR32089">
    <property type="entry name" value="METHYL-ACCEPTING CHEMOTAXIS PROTEIN MCPB"/>
    <property type="match status" value="1"/>
</dbReference>
<dbReference type="InterPro" id="IPR003660">
    <property type="entry name" value="HAMP_dom"/>
</dbReference>
<dbReference type="CDD" id="cd11386">
    <property type="entry name" value="MCP_signal"/>
    <property type="match status" value="1"/>
</dbReference>
<dbReference type="PANTHER" id="PTHR32089:SF112">
    <property type="entry name" value="LYSOZYME-LIKE PROTEIN-RELATED"/>
    <property type="match status" value="1"/>
</dbReference>
<keyword evidence="2" id="KW-1003">Cell membrane</keyword>
<evidence type="ECO:0000313" key="11">
    <source>
        <dbReference type="EMBL" id="KIL78837.1"/>
    </source>
</evidence>
<comment type="caution">
    <text evidence="11">The sequence shown here is derived from an EMBL/GenBank/DDBJ whole genome shotgun (WGS) entry which is preliminary data.</text>
</comment>
<dbReference type="PROSITE" id="PS50885">
    <property type="entry name" value="HAMP"/>
    <property type="match status" value="1"/>
</dbReference>
<evidence type="ECO:0000256" key="4">
    <source>
        <dbReference type="ARBA" id="ARBA00023224"/>
    </source>
</evidence>
<sequence length="575" mass="63037">MTIAKKLTGTMLVILLLLLVATMAIAYMNTTSSIEKTIGAQGIQSAETAAAFIDLDKYEQFLQQPSESKEYWDIRRQLNQIREHLGAMYLYTFTVQGNKPKMLIDGMAKGDQYSTEIGEELSMPMEDIEPVLQGGSSYTDVIADEQYGKYVSVMVPLKNEHGEIVSLIGLDISAQQIDKIGEETLKKSLPLIIAIFLMMILLACIIVYLLIKRTLEPLAGMNEGVDELAAGRIGQSLQRIETIHASRKDEIRQFTANFRSAVSQLVAMISSIRSSSDSLTNAAEQLTNDNRSAQESSEAIMENIQEISKGSERQMQSNEEAVRAMEEMAAGIQKIAESASSIAEASSGVTELTAASYLQTSDAVSEIEEAVQSIVATNKEVVELGIMFKEVEKIVGVITSITDQTNLLALNAAIEAARAGEAGKGFAVVADEVRKLAEESKSSAGQITEMLNNFEAVTARVIENTEVSTKKAETSTEAVLKIEQSLQKMKDSIQEVNKDVHEVSAVTEEMSAGTEEVLASMEHVAQISKNNVKQTQQAVFAAEEQRELMRRMNESAHQVMDLSEQLESAVHRFHL</sequence>
<dbReference type="Gene3D" id="1.10.287.950">
    <property type="entry name" value="Methyl-accepting chemotaxis protein"/>
    <property type="match status" value="1"/>
</dbReference>
<proteinExistence type="inferred from homology"/>
<evidence type="ECO:0000259" key="9">
    <source>
        <dbReference type="PROSITE" id="PS50111"/>
    </source>
</evidence>
<evidence type="ECO:0000256" key="2">
    <source>
        <dbReference type="ARBA" id="ARBA00022475"/>
    </source>
</evidence>